<evidence type="ECO:0000313" key="4">
    <source>
        <dbReference type="Proteomes" id="UP001152321"/>
    </source>
</evidence>
<dbReference type="RefSeq" id="WP_277579665.1">
    <property type="nucleotide sequence ID" value="NZ_JANRMI010000006.1"/>
</dbReference>
<proteinExistence type="inferred from homology"/>
<evidence type="ECO:0000256" key="1">
    <source>
        <dbReference type="ARBA" id="ARBA00006817"/>
    </source>
</evidence>
<dbReference type="Gene3D" id="3.30.530.20">
    <property type="match status" value="1"/>
</dbReference>
<evidence type="ECO:0000313" key="3">
    <source>
        <dbReference type="EMBL" id="MDG0818190.1"/>
    </source>
</evidence>
<feature type="domain" description="Activator of Hsp90 ATPase homologue 1/2-like C-terminal" evidence="2">
    <location>
        <begin position="21"/>
        <end position="159"/>
    </location>
</feature>
<dbReference type="InterPro" id="IPR023393">
    <property type="entry name" value="START-like_dom_sf"/>
</dbReference>
<organism evidence="3 4">
    <name type="scientific">Bdellovibrio svalbardensis</name>
    <dbReference type="NCBI Taxonomy" id="2972972"/>
    <lineage>
        <taxon>Bacteria</taxon>
        <taxon>Pseudomonadati</taxon>
        <taxon>Bdellovibrionota</taxon>
        <taxon>Bdellovibrionia</taxon>
        <taxon>Bdellovibrionales</taxon>
        <taxon>Pseudobdellovibrionaceae</taxon>
        <taxon>Bdellovibrio</taxon>
    </lineage>
</organism>
<protein>
    <submittedName>
        <fullName evidence="3">SRPBCC family protein</fullName>
    </submittedName>
</protein>
<name>A0ABT6DMT6_9BACT</name>
<sequence length="161" mass="18506">MATELKLDSKLDLAFERTTSLPVEKIWKGWTDPETLMKWFCPKPWKVTECRIDLRPGGEFYTLMQGPEGEIVPNNGCLLEVVENKKLVWTNMMTQDFRPMVTDSMGFPLVATLLLTKTEKGTFYQAIVRHADEEGRKKHEAMGFKEGWGLAFDQLVDLMKS</sequence>
<reference evidence="3" key="1">
    <citation type="submission" date="2022-08" db="EMBL/GenBank/DDBJ databases">
        <title>Novel Bdellovibrio Species Isolated from Svalbard: Designation Bdellovibrio svalbardensis.</title>
        <authorList>
            <person name="Mitchell R.J."/>
            <person name="Choi S.Y."/>
        </authorList>
    </citation>
    <scope>NUCLEOTIDE SEQUENCE</scope>
    <source>
        <strain evidence="3">PAP01</strain>
    </source>
</reference>
<dbReference type="Proteomes" id="UP001152321">
    <property type="component" value="Unassembled WGS sequence"/>
</dbReference>
<dbReference type="EMBL" id="JANRMI010000006">
    <property type="protein sequence ID" value="MDG0818190.1"/>
    <property type="molecule type" value="Genomic_DNA"/>
</dbReference>
<dbReference type="SUPFAM" id="SSF55961">
    <property type="entry name" value="Bet v1-like"/>
    <property type="match status" value="1"/>
</dbReference>
<dbReference type="InterPro" id="IPR013538">
    <property type="entry name" value="ASHA1/2-like_C"/>
</dbReference>
<dbReference type="CDD" id="cd08896">
    <property type="entry name" value="SRPBCC_CalC_Aha1-like_3"/>
    <property type="match status" value="1"/>
</dbReference>
<accession>A0ABT6DMT6</accession>
<comment type="caution">
    <text evidence="3">The sequence shown here is derived from an EMBL/GenBank/DDBJ whole genome shotgun (WGS) entry which is preliminary data.</text>
</comment>
<gene>
    <name evidence="3" type="ORF">NWE73_17540</name>
</gene>
<keyword evidence="4" id="KW-1185">Reference proteome</keyword>
<dbReference type="Pfam" id="PF08327">
    <property type="entry name" value="AHSA1"/>
    <property type="match status" value="1"/>
</dbReference>
<comment type="similarity">
    <text evidence="1">Belongs to the AHA1 family.</text>
</comment>
<evidence type="ECO:0000259" key="2">
    <source>
        <dbReference type="Pfam" id="PF08327"/>
    </source>
</evidence>